<dbReference type="Pfam" id="PF01250">
    <property type="entry name" value="Ribosomal_S6"/>
    <property type="match status" value="1"/>
</dbReference>
<dbReference type="InterPro" id="IPR014717">
    <property type="entry name" value="Transl_elong_EF1B/ribsomal_bS6"/>
</dbReference>
<evidence type="ECO:0000313" key="2">
    <source>
        <dbReference type="EMBL" id="SVB83641.1"/>
    </source>
</evidence>
<reference evidence="2" key="1">
    <citation type="submission" date="2018-05" db="EMBL/GenBank/DDBJ databases">
        <authorList>
            <person name="Lanie J.A."/>
            <person name="Ng W.-L."/>
            <person name="Kazmierczak K.M."/>
            <person name="Andrzejewski T.M."/>
            <person name="Davidsen T.M."/>
            <person name="Wayne K.J."/>
            <person name="Tettelin H."/>
            <person name="Glass J.I."/>
            <person name="Rusch D."/>
            <person name="Podicherti R."/>
            <person name="Tsui H.-C.T."/>
            <person name="Winkler M.E."/>
        </authorList>
    </citation>
    <scope>NUCLEOTIDE SEQUENCE</scope>
</reference>
<protein>
    <submittedName>
        <fullName evidence="2">Uncharacterized protein</fullName>
    </submittedName>
</protein>
<dbReference type="GO" id="GO:0019843">
    <property type="term" value="F:rRNA binding"/>
    <property type="evidence" value="ECO:0007669"/>
    <property type="project" value="InterPro"/>
</dbReference>
<dbReference type="InterPro" id="IPR000529">
    <property type="entry name" value="Ribosomal_bS6"/>
</dbReference>
<proteinExistence type="inferred from homology"/>
<dbReference type="EMBL" id="UINC01059816">
    <property type="protein sequence ID" value="SVB83641.1"/>
    <property type="molecule type" value="Genomic_DNA"/>
</dbReference>
<organism evidence="2">
    <name type="scientific">marine metagenome</name>
    <dbReference type="NCBI Taxonomy" id="408172"/>
    <lineage>
        <taxon>unclassified sequences</taxon>
        <taxon>metagenomes</taxon>
        <taxon>ecological metagenomes</taxon>
    </lineage>
</organism>
<dbReference type="GO" id="GO:0003735">
    <property type="term" value="F:structural constituent of ribosome"/>
    <property type="evidence" value="ECO:0007669"/>
    <property type="project" value="InterPro"/>
</dbReference>
<gene>
    <name evidence="2" type="ORF">METZ01_LOCUS236495</name>
</gene>
<dbReference type="GO" id="GO:0006412">
    <property type="term" value="P:translation"/>
    <property type="evidence" value="ECO:0007669"/>
    <property type="project" value="InterPro"/>
</dbReference>
<dbReference type="Gene3D" id="3.30.70.60">
    <property type="match status" value="1"/>
</dbReference>
<comment type="similarity">
    <text evidence="1">Belongs to the bacterial ribosomal protein bS6 family.</text>
</comment>
<dbReference type="GO" id="GO:0005840">
    <property type="term" value="C:ribosome"/>
    <property type="evidence" value="ECO:0007669"/>
    <property type="project" value="InterPro"/>
</dbReference>
<accession>A0A382HAZ2</accession>
<evidence type="ECO:0000256" key="1">
    <source>
        <dbReference type="ARBA" id="ARBA00009512"/>
    </source>
</evidence>
<dbReference type="SUPFAM" id="SSF54995">
    <property type="entry name" value="Ribosomal protein S6"/>
    <property type="match status" value="1"/>
</dbReference>
<name>A0A382HAZ2_9ZZZZ</name>
<dbReference type="InterPro" id="IPR035980">
    <property type="entry name" value="Ribosomal_bS6_sf"/>
</dbReference>
<sequence length="87" mass="9755">MVLDPRGNEGGSDEFISQMSDVIRSIEGEVKKVENLGAQDFARKSSSNLANGVYFQFDIEAEPELPSRLLEKLSLEKNVDRIVVERI</sequence>
<dbReference type="AlphaFoldDB" id="A0A382HAZ2"/>